<reference evidence="4 7" key="2">
    <citation type="submission" date="2019-04" db="EMBL/GenBank/DDBJ databases">
        <title>Crypto-aerobic microbial life in anoxic (sulfidic) marine sediments.</title>
        <authorList>
            <person name="Bhattacharya S."/>
            <person name="Roy C."/>
            <person name="Mondal N."/>
            <person name="Sarkar J."/>
            <person name="Mandal S."/>
            <person name="Rameez M.J."/>
            <person name="Ghosh W."/>
        </authorList>
    </citation>
    <scope>NUCLEOTIDE SEQUENCE [LARGE SCALE GENOMIC DNA]</scope>
    <source>
        <strain evidence="4 7">SBBB</strain>
    </source>
</reference>
<evidence type="ECO:0000313" key="7">
    <source>
        <dbReference type="Proteomes" id="UP000305198"/>
    </source>
</evidence>
<dbReference type="GO" id="GO:0120147">
    <property type="term" value="F:formylglycine-generating oxidase activity"/>
    <property type="evidence" value="ECO:0007669"/>
    <property type="project" value="TreeGrafter"/>
</dbReference>
<dbReference type="EMBL" id="FOUA01000008">
    <property type="protein sequence ID" value="SFM32515.1"/>
    <property type="molecule type" value="Genomic_DNA"/>
</dbReference>
<dbReference type="InterPro" id="IPR042095">
    <property type="entry name" value="SUMF_sf"/>
</dbReference>
<dbReference type="Proteomes" id="UP000186904">
    <property type="component" value="Unassembled WGS sequence"/>
</dbReference>
<dbReference type="EMBL" id="FOGN01000008">
    <property type="protein sequence ID" value="SES32469.1"/>
    <property type="molecule type" value="Genomic_DNA"/>
</dbReference>
<evidence type="ECO:0000259" key="1">
    <source>
        <dbReference type="Pfam" id="PF03781"/>
    </source>
</evidence>
<reference evidence="5 6" key="1">
    <citation type="submission" date="2016-10" db="EMBL/GenBank/DDBJ databases">
        <authorList>
            <person name="de Groot N.N."/>
        </authorList>
    </citation>
    <scope>NUCLEOTIDE SEQUENCE [LARGE SCALE GENOMIC DNA]</scope>
    <source>
        <strain evidence="3 5">CGMCC 1.9095</strain>
        <strain evidence="2 6">DSM 22558</strain>
    </source>
</reference>
<sequence>MLNFIRMGILVLVVFFLSGCPSEGTAKPDGDIDSLASEMVGEVIQNLVFIEGGHFKMGDFGVIQNGRWLPYFPPSADEDVAHAVELSSFYLSKYEVSWREWDLYRLSVGKPIFFQGLDGKEERAAFDQDADSLYYINKPARVEWQEAKDFCLWVGQLTGHSFELPTSAQWEFAARNRGSKAWLYPTHDGQPTPNDQQKHMQGCDAWTGICPVGQRYPPNPLGLYDMAGNAKEWVEDWFSPTYYRESEGVKNPTGPSEGKEKVLRSTGLGSLDFSFTITKAPLIPQDGILVRAGFRCAVQSSEPIR</sequence>
<name>A0A031M7F4_9GAMM</name>
<evidence type="ECO:0000313" key="4">
    <source>
        <dbReference type="EMBL" id="TKA91973.1"/>
    </source>
</evidence>
<dbReference type="STRING" id="653930.SAMN05216589_3197"/>
<evidence type="ECO:0000313" key="6">
    <source>
        <dbReference type="Proteomes" id="UP000186904"/>
    </source>
</evidence>
<proteinExistence type="predicted"/>
<protein>
    <submittedName>
        <fullName evidence="4">Formylglycine-generating enzyme family protein</fullName>
    </submittedName>
    <submittedName>
        <fullName evidence="2">Formylglycine-generating enzyme, required for sulfatase activity, contains SUMF1/FGE domain</fullName>
    </submittedName>
</protein>
<accession>A0A031M7F4</accession>
<dbReference type="PANTHER" id="PTHR23150">
    <property type="entry name" value="SULFATASE MODIFYING FACTOR 1, 2"/>
    <property type="match status" value="1"/>
</dbReference>
<dbReference type="Proteomes" id="UP000186599">
    <property type="component" value="Unassembled WGS sequence"/>
</dbReference>
<dbReference type="PANTHER" id="PTHR23150:SF19">
    <property type="entry name" value="FORMYLGLYCINE-GENERATING ENZYME"/>
    <property type="match status" value="1"/>
</dbReference>
<dbReference type="RefSeq" id="WP_074781245.1">
    <property type="nucleotide sequence ID" value="NZ_FOGN01000008.1"/>
</dbReference>
<dbReference type="InterPro" id="IPR005532">
    <property type="entry name" value="SUMF_dom"/>
</dbReference>
<dbReference type="AlphaFoldDB" id="A0A031M7F4"/>
<keyword evidence="5" id="KW-1185">Reference proteome</keyword>
<evidence type="ECO:0000313" key="3">
    <source>
        <dbReference type="EMBL" id="SFM32515.1"/>
    </source>
</evidence>
<feature type="domain" description="Sulfatase-modifying factor enzyme-like" evidence="1">
    <location>
        <begin position="46"/>
        <end position="297"/>
    </location>
</feature>
<dbReference type="PROSITE" id="PS51257">
    <property type="entry name" value="PROKAR_LIPOPROTEIN"/>
    <property type="match status" value="1"/>
</dbReference>
<dbReference type="Gene3D" id="3.90.1580.10">
    <property type="entry name" value="paralog of FGE (formylglycine-generating enzyme)"/>
    <property type="match status" value="1"/>
</dbReference>
<dbReference type="Proteomes" id="UP000305198">
    <property type="component" value="Unassembled WGS sequence"/>
</dbReference>
<dbReference type="OrthoDB" id="9768004at2"/>
<dbReference type="SUPFAM" id="SSF56436">
    <property type="entry name" value="C-type lectin-like"/>
    <property type="match status" value="1"/>
</dbReference>
<evidence type="ECO:0000313" key="2">
    <source>
        <dbReference type="EMBL" id="SES32469.1"/>
    </source>
</evidence>
<organism evidence="4 7">
    <name type="scientific">Halopseudomonas bauzanensis</name>
    <dbReference type="NCBI Taxonomy" id="653930"/>
    <lineage>
        <taxon>Bacteria</taxon>
        <taxon>Pseudomonadati</taxon>
        <taxon>Pseudomonadota</taxon>
        <taxon>Gammaproteobacteria</taxon>
        <taxon>Pseudomonadales</taxon>
        <taxon>Pseudomonadaceae</taxon>
        <taxon>Halopseudomonas</taxon>
    </lineage>
</organism>
<evidence type="ECO:0000313" key="5">
    <source>
        <dbReference type="Proteomes" id="UP000186599"/>
    </source>
</evidence>
<dbReference type="EMBL" id="SWAV01000002">
    <property type="protein sequence ID" value="TKA91973.1"/>
    <property type="molecule type" value="Genomic_DNA"/>
</dbReference>
<dbReference type="Pfam" id="PF03781">
    <property type="entry name" value="FGE-sulfatase"/>
    <property type="match status" value="1"/>
</dbReference>
<dbReference type="InterPro" id="IPR051043">
    <property type="entry name" value="Sulfatase_Mod_Factor_Kinase"/>
</dbReference>
<dbReference type="InterPro" id="IPR016187">
    <property type="entry name" value="CTDL_fold"/>
</dbReference>
<gene>
    <name evidence="4" type="ORF">FA869_06115</name>
    <name evidence="3" type="ORF">SAMN04487855_3193</name>
    <name evidence="2" type="ORF">SAMN05216589_3197</name>
</gene>